<dbReference type="InterPro" id="IPR035979">
    <property type="entry name" value="RBD_domain_sf"/>
</dbReference>
<sequence length="428" mass="48268">MDYTTDFPRHLVMTKVPRKMKSMCCDINCTESYLIDDIGTLSVFNTQTKRIVYRTTLPSLGYKILVSAKAQFLLFLDVRMSLHVYRILRPFRLLEIDSIPNTYNFVFTSDCDKSPLSFVTLSIDRVTLTQYTYFNGQQQVANTKKISFVAAHLVTNPTFSEIAVASNKEVIILSSDLLTLHYEDLNFRIAGVAYSGELLFALAGCCLKNIEKDPKEIRQRALQGKLEKISKDVHLPLGDPTVITSHQRHIVVGDRNKIYAIDTRSGRVAFVSKLPPQALVYNIFTNEKMNLFVAHVLNLPVVVEILSDDMYAQESGLLKSVELKDYKVVFANIPESQTTRNNSDLPPSVPASTYSVFVGKFGDNLTAKDVKDAFQSSFGPVLKVRTFPGHCFVDFKDDISMNKALKHHTFMVGQYEVTINVASKNSKR</sequence>
<name>A0A0A1U6K6_ENTIV</name>
<dbReference type="KEGG" id="eiv:EIN_404470"/>
<dbReference type="PROSITE" id="PS50102">
    <property type="entry name" value="RRM"/>
    <property type="match status" value="1"/>
</dbReference>
<reference evidence="3 4" key="1">
    <citation type="submission" date="2012-10" db="EMBL/GenBank/DDBJ databases">
        <authorList>
            <person name="Zafar N."/>
            <person name="Inman J."/>
            <person name="Hall N."/>
            <person name="Lorenzi H."/>
            <person name="Caler E."/>
        </authorList>
    </citation>
    <scope>NUCLEOTIDE SEQUENCE [LARGE SCALE GENOMIC DNA]</scope>
    <source>
        <strain evidence="3 4">IP1</strain>
    </source>
</reference>
<dbReference type="RefSeq" id="XP_004256824.1">
    <property type="nucleotide sequence ID" value="XM_004256776.1"/>
</dbReference>
<dbReference type="OrthoDB" id="25274at2759"/>
<accession>A0A0A1U6K6</accession>
<dbReference type="GeneID" id="14889101"/>
<dbReference type="Pfam" id="PF00076">
    <property type="entry name" value="RRM_1"/>
    <property type="match status" value="1"/>
</dbReference>
<dbReference type="InterPro" id="IPR012677">
    <property type="entry name" value="Nucleotide-bd_a/b_plait_sf"/>
</dbReference>
<dbReference type="InterPro" id="IPR000504">
    <property type="entry name" value="RRM_dom"/>
</dbReference>
<dbReference type="GO" id="GO:0003723">
    <property type="term" value="F:RNA binding"/>
    <property type="evidence" value="ECO:0007669"/>
    <property type="project" value="UniProtKB-UniRule"/>
</dbReference>
<evidence type="ECO:0000313" key="3">
    <source>
        <dbReference type="EMBL" id="ELP90053.1"/>
    </source>
</evidence>
<dbReference type="AlphaFoldDB" id="A0A0A1U6K6"/>
<dbReference type="Gene3D" id="3.30.70.330">
    <property type="match status" value="1"/>
</dbReference>
<keyword evidence="1" id="KW-0694">RNA-binding</keyword>
<dbReference type="SMART" id="SM00360">
    <property type="entry name" value="RRM"/>
    <property type="match status" value="1"/>
</dbReference>
<dbReference type="SUPFAM" id="SSF54928">
    <property type="entry name" value="RNA-binding domain, RBD"/>
    <property type="match status" value="1"/>
</dbReference>
<protein>
    <recommendedName>
        <fullName evidence="2">RRM domain-containing protein</fullName>
    </recommendedName>
</protein>
<evidence type="ECO:0000259" key="2">
    <source>
        <dbReference type="PROSITE" id="PS50102"/>
    </source>
</evidence>
<dbReference type="Proteomes" id="UP000014680">
    <property type="component" value="Unassembled WGS sequence"/>
</dbReference>
<dbReference type="OMA" id="CCDINCT"/>
<dbReference type="VEuPathDB" id="AmoebaDB:EIN_404470"/>
<gene>
    <name evidence="3" type="ORF">EIN_404470</name>
</gene>
<evidence type="ECO:0000313" key="4">
    <source>
        <dbReference type="Proteomes" id="UP000014680"/>
    </source>
</evidence>
<feature type="domain" description="RRM" evidence="2">
    <location>
        <begin position="354"/>
        <end position="424"/>
    </location>
</feature>
<keyword evidence="4" id="KW-1185">Reference proteome</keyword>
<evidence type="ECO:0000256" key="1">
    <source>
        <dbReference type="PROSITE-ProRule" id="PRU00176"/>
    </source>
</evidence>
<dbReference type="EMBL" id="KB206537">
    <property type="protein sequence ID" value="ELP90053.1"/>
    <property type="molecule type" value="Genomic_DNA"/>
</dbReference>
<organism evidence="3 4">
    <name type="scientific">Entamoeba invadens IP1</name>
    <dbReference type="NCBI Taxonomy" id="370355"/>
    <lineage>
        <taxon>Eukaryota</taxon>
        <taxon>Amoebozoa</taxon>
        <taxon>Evosea</taxon>
        <taxon>Archamoebae</taxon>
        <taxon>Mastigamoebida</taxon>
        <taxon>Entamoebidae</taxon>
        <taxon>Entamoeba</taxon>
    </lineage>
</organism>
<proteinExistence type="predicted"/>